<dbReference type="Gene3D" id="3.60.21.10">
    <property type="match status" value="1"/>
</dbReference>
<feature type="transmembrane region" description="Helical" evidence="1">
    <location>
        <begin position="59"/>
        <end position="77"/>
    </location>
</feature>
<dbReference type="SUPFAM" id="SSF56300">
    <property type="entry name" value="Metallo-dependent phosphatases"/>
    <property type="match status" value="1"/>
</dbReference>
<dbReference type="Proteomes" id="UP000230447">
    <property type="component" value="Unassembled WGS sequence"/>
</dbReference>
<protein>
    <recommendedName>
        <fullName evidence="2">Calcineurin-like phosphoesterase domain-containing protein</fullName>
    </recommendedName>
</protein>
<gene>
    <name evidence="3" type="ORF">COX24_00690</name>
</gene>
<dbReference type="InterPro" id="IPR051158">
    <property type="entry name" value="Metallophosphoesterase_sf"/>
</dbReference>
<sequence>MPCYFLFCLRFAKINQETNTMDFLFISNYFFDATIYFASYFLAAILFLAVLLLLAKHKVLAFLFLAFLLFFVWVRFIEPKILLINKEVLPLERATFDGLPIKVALVSDLHYGVYSNAPSLKRIVERINQESPDLVLLLGDFVFQAKKENVPGMFKELANLKAPGFAVLGNHDVGLKGEINVKEELTEELSKYVKLLNNQTEKVEIKGKQINLIGLSDFLEGKIDFSLLEGLNQDEFNLVLEHNPDVVYSFPLNTNVNLVVSGHTHGGQVCLPYLYKVFLPSQFGLERGFYMINGLKVFITSGAGVAGLPFRFLMSPEIVILTI</sequence>
<dbReference type="InterPro" id="IPR029052">
    <property type="entry name" value="Metallo-depent_PP-like"/>
</dbReference>
<dbReference type="PANTHER" id="PTHR31302">
    <property type="entry name" value="TRANSMEMBRANE PROTEIN WITH METALLOPHOSPHOESTERASE DOMAIN-RELATED"/>
    <property type="match status" value="1"/>
</dbReference>
<evidence type="ECO:0000259" key="2">
    <source>
        <dbReference type="Pfam" id="PF00149"/>
    </source>
</evidence>
<dbReference type="Pfam" id="PF00149">
    <property type="entry name" value="Metallophos"/>
    <property type="match status" value="1"/>
</dbReference>
<keyword evidence="1" id="KW-1133">Transmembrane helix</keyword>
<name>A0A2G9ZFN9_9BACT</name>
<feature type="transmembrane region" description="Helical" evidence="1">
    <location>
        <begin position="33"/>
        <end position="54"/>
    </location>
</feature>
<dbReference type="GO" id="GO:0016787">
    <property type="term" value="F:hydrolase activity"/>
    <property type="evidence" value="ECO:0007669"/>
    <property type="project" value="InterPro"/>
</dbReference>
<dbReference type="PANTHER" id="PTHR31302:SF0">
    <property type="entry name" value="TRANSMEMBRANE PROTEIN WITH METALLOPHOSPHOESTERASE DOMAIN"/>
    <property type="match status" value="1"/>
</dbReference>
<keyword evidence="1" id="KW-0472">Membrane</keyword>
<dbReference type="EMBL" id="PCSB01000014">
    <property type="protein sequence ID" value="PIP31977.1"/>
    <property type="molecule type" value="Genomic_DNA"/>
</dbReference>
<dbReference type="InterPro" id="IPR004843">
    <property type="entry name" value="Calcineurin-like_PHP"/>
</dbReference>
<reference evidence="3 4" key="1">
    <citation type="submission" date="2017-09" db="EMBL/GenBank/DDBJ databases">
        <title>Depth-based differentiation of microbial function through sediment-hosted aquifers and enrichment of novel symbionts in the deep terrestrial subsurface.</title>
        <authorList>
            <person name="Probst A.J."/>
            <person name="Ladd B."/>
            <person name="Jarett J.K."/>
            <person name="Geller-Mcgrath D.E."/>
            <person name="Sieber C.M."/>
            <person name="Emerson J.B."/>
            <person name="Anantharaman K."/>
            <person name="Thomas B.C."/>
            <person name="Malmstrom R."/>
            <person name="Stieglmeier M."/>
            <person name="Klingl A."/>
            <person name="Woyke T."/>
            <person name="Ryan C.M."/>
            <person name="Banfield J.F."/>
        </authorList>
    </citation>
    <scope>NUCLEOTIDE SEQUENCE [LARGE SCALE GENOMIC DNA]</scope>
    <source>
        <strain evidence="3">CG23_combo_of_CG06-09_8_20_14_all_37_87_8</strain>
    </source>
</reference>
<proteinExistence type="predicted"/>
<dbReference type="AlphaFoldDB" id="A0A2G9ZFN9"/>
<organism evidence="3 4">
    <name type="scientific">bacterium (Candidatus Gribaldobacteria) CG23_combo_of_CG06-09_8_20_14_all_37_87_8</name>
    <dbReference type="NCBI Taxonomy" id="2014278"/>
    <lineage>
        <taxon>Bacteria</taxon>
        <taxon>Candidatus Gribaldobacteria</taxon>
    </lineage>
</organism>
<evidence type="ECO:0000313" key="4">
    <source>
        <dbReference type="Proteomes" id="UP000230447"/>
    </source>
</evidence>
<evidence type="ECO:0000313" key="3">
    <source>
        <dbReference type="EMBL" id="PIP31977.1"/>
    </source>
</evidence>
<comment type="caution">
    <text evidence="3">The sequence shown here is derived from an EMBL/GenBank/DDBJ whole genome shotgun (WGS) entry which is preliminary data.</text>
</comment>
<keyword evidence="1" id="KW-0812">Transmembrane</keyword>
<accession>A0A2G9ZFN9</accession>
<feature type="domain" description="Calcineurin-like phosphoesterase" evidence="2">
    <location>
        <begin position="101"/>
        <end position="266"/>
    </location>
</feature>
<evidence type="ECO:0000256" key="1">
    <source>
        <dbReference type="SAM" id="Phobius"/>
    </source>
</evidence>